<evidence type="ECO:0000256" key="10">
    <source>
        <dbReference type="SAM" id="Phobius"/>
    </source>
</evidence>
<dbReference type="PANTHER" id="PTHR33121:SF81">
    <property type="entry name" value="CYCLIC DI-GMP PHOSPHODIESTERASE PDEB-RELATED"/>
    <property type="match status" value="1"/>
</dbReference>
<feature type="transmembrane region" description="Helical" evidence="10">
    <location>
        <begin position="247"/>
        <end position="271"/>
    </location>
</feature>
<evidence type="ECO:0000256" key="5">
    <source>
        <dbReference type="ARBA" id="ARBA00022692"/>
    </source>
</evidence>
<evidence type="ECO:0000256" key="9">
    <source>
        <dbReference type="ARBA" id="ARBA00034290"/>
    </source>
</evidence>
<name>A0ABX9EPH5_9GAMM</name>
<accession>A0ABX9EPH5</accession>
<evidence type="ECO:0000313" key="12">
    <source>
        <dbReference type="EMBL" id="RAT34256.1"/>
    </source>
</evidence>
<keyword evidence="8 10" id="KW-0472">Membrane</keyword>
<dbReference type="PANTHER" id="PTHR33121">
    <property type="entry name" value="CYCLIC DI-GMP PHOSPHODIESTERASE PDEF"/>
    <property type="match status" value="1"/>
</dbReference>
<feature type="domain" description="EAL" evidence="11">
    <location>
        <begin position="274"/>
        <end position="524"/>
    </location>
</feature>
<organism evidence="12 13">
    <name type="scientific">Lonsdalea populi</name>
    <dbReference type="NCBI Taxonomy" id="1172565"/>
    <lineage>
        <taxon>Bacteria</taxon>
        <taxon>Pseudomonadati</taxon>
        <taxon>Pseudomonadota</taxon>
        <taxon>Gammaproteobacteria</taxon>
        <taxon>Enterobacterales</taxon>
        <taxon>Pectobacteriaceae</taxon>
        <taxon>Lonsdalea</taxon>
    </lineage>
</organism>
<keyword evidence="7 10" id="KW-1133">Transmembrane helix</keyword>
<comment type="catalytic activity">
    <reaction evidence="9">
        <text>3',3'-c-di-GMP + H2O = 5'-phosphoguanylyl(3'-&gt;5')guanosine + H(+)</text>
        <dbReference type="Rhea" id="RHEA:24902"/>
        <dbReference type="ChEBI" id="CHEBI:15377"/>
        <dbReference type="ChEBI" id="CHEBI:15378"/>
        <dbReference type="ChEBI" id="CHEBI:58754"/>
        <dbReference type="ChEBI" id="CHEBI:58805"/>
        <dbReference type="EC" id="3.1.4.52"/>
    </reaction>
</comment>
<dbReference type="Proteomes" id="UP000250186">
    <property type="component" value="Unassembled WGS sequence"/>
</dbReference>
<dbReference type="Pfam" id="PF12792">
    <property type="entry name" value="CSS-motif"/>
    <property type="match status" value="1"/>
</dbReference>
<evidence type="ECO:0000256" key="3">
    <source>
        <dbReference type="ARBA" id="ARBA00022475"/>
    </source>
</evidence>
<dbReference type="CDD" id="cd01948">
    <property type="entry name" value="EAL"/>
    <property type="match status" value="1"/>
</dbReference>
<dbReference type="InterPro" id="IPR050706">
    <property type="entry name" value="Cyclic-di-GMP_PDE-like"/>
</dbReference>
<evidence type="ECO:0000256" key="6">
    <source>
        <dbReference type="ARBA" id="ARBA00022801"/>
    </source>
</evidence>
<evidence type="ECO:0000256" key="4">
    <source>
        <dbReference type="ARBA" id="ARBA00022636"/>
    </source>
</evidence>
<evidence type="ECO:0000259" key="11">
    <source>
        <dbReference type="PROSITE" id="PS50883"/>
    </source>
</evidence>
<keyword evidence="13" id="KW-1185">Reference proteome</keyword>
<dbReference type="PROSITE" id="PS50883">
    <property type="entry name" value="EAL"/>
    <property type="match status" value="1"/>
</dbReference>
<keyword evidence="3" id="KW-1003">Cell membrane</keyword>
<evidence type="ECO:0000313" key="13">
    <source>
        <dbReference type="Proteomes" id="UP000250186"/>
    </source>
</evidence>
<comment type="caution">
    <text evidence="12">The sequence shown here is derived from an EMBL/GenBank/DDBJ whole genome shotgun (WGS) entry which is preliminary data.</text>
</comment>
<proteinExistence type="predicted"/>
<evidence type="ECO:0000256" key="8">
    <source>
        <dbReference type="ARBA" id="ARBA00023136"/>
    </source>
</evidence>
<sequence length="524" mass="58329">MGGELEFIKAGEVNVKSINKMILAMVVAGIVGGILILLLLSQRVIAKNDQKKLQDYAAAIMNRSDDVVTESNTVLNEAYALKYSPCSEDDLFQLRYMVYKYRYIMDVGRIQNGELLCTAGRGVLPSPIALPETDVQKADGTQLWTAVKGLIDPRIQTDIASRKNVVVFMSPDAFRSFSYPLRGYGAILTSADDQHVFQTFGSKSVTPSRYESSWLAQYRQSYLCSKLYEICIHARLSASGVLQMPTYMISAISLLGAILGGSLTLVFFLLLDINRSISKQLRLAVSHKKLHVNYQPIIYLNDEKIIGVEALARWTDKHGQSVSPDVFIPIAEKQGIIGEITRHITRLSIAEMQSLLLNNPEFYLSINLDISDVLDTDYQAYLNEQVANFSVTPKQIILEITERSTANYTTLAKRLSEFRAQGYRIAIDDFGTGYSNFSYLSSLPFDAIKIDRMFTEAIGTDSVNARMVDLLFTMTAMLNTCVIVEGIETAAQAAYVKEHCTDAVGQGWHFGRPMSATRLKALLS</sequence>
<keyword evidence="4" id="KW-0973">c-di-GMP</keyword>
<dbReference type="InterPro" id="IPR024744">
    <property type="entry name" value="CSS-motif_dom"/>
</dbReference>
<protein>
    <recommendedName>
        <fullName evidence="2">cyclic-guanylate-specific phosphodiesterase</fullName>
        <ecNumber evidence="2">3.1.4.52</ecNumber>
    </recommendedName>
</protein>
<dbReference type="InterPro" id="IPR035919">
    <property type="entry name" value="EAL_sf"/>
</dbReference>
<evidence type="ECO:0000256" key="1">
    <source>
        <dbReference type="ARBA" id="ARBA00004651"/>
    </source>
</evidence>
<keyword evidence="5 10" id="KW-0812">Transmembrane</keyword>
<dbReference type="InterPro" id="IPR001633">
    <property type="entry name" value="EAL_dom"/>
</dbReference>
<gene>
    <name evidence="12" type="ORF">AU492_08905</name>
</gene>
<evidence type="ECO:0000256" key="7">
    <source>
        <dbReference type="ARBA" id="ARBA00022989"/>
    </source>
</evidence>
<dbReference type="Gene3D" id="3.20.20.450">
    <property type="entry name" value="EAL domain"/>
    <property type="match status" value="1"/>
</dbReference>
<dbReference type="SUPFAM" id="SSF141868">
    <property type="entry name" value="EAL domain-like"/>
    <property type="match status" value="1"/>
</dbReference>
<comment type="subcellular location">
    <subcellularLocation>
        <location evidence="1">Cell membrane</location>
        <topology evidence="1">Multi-pass membrane protein</topology>
    </subcellularLocation>
</comment>
<keyword evidence="6" id="KW-0378">Hydrolase</keyword>
<dbReference type="Pfam" id="PF00563">
    <property type="entry name" value="EAL"/>
    <property type="match status" value="1"/>
</dbReference>
<dbReference type="SMART" id="SM00052">
    <property type="entry name" value="EAL"/>
    <property type="match status" value="1"/>
</dbReference>
<dbReference type="EMBL" id="LUSW01000017">
    <property type="protein sequence ID" value="RAT34256.1"/>
    <property type="molecule type" value="Genomic_DNA"/>
</dbReference>
<evidence type="ECO:0000256" key="2">
    <source>
        <dbReference type="ARBA" id="ARBA00012282"/>
    </source>
</evidence>
<feature type="transmembrane region" description="Helical" evidence="10">
    <location>
        <begin position="21"/>
        <end position="40"/>
    </location>
</feature>
<dbReference type="EC" id="3.1.4.52" evidence="2"/>
<reference evidence="12 13" key="1">
    <citation type="submission" date="2016-02" db="EMBL/GenBank/DDBJ databases">
        <title>Species-wide whole genome sequencing reveals diversity, host range in Lonsdalea quercina.</title>
        <authorList>
            <person name="Li Y."/>
        </authorList>
    </citation>
    <scope>NUCLEOTIDE SEQUENCE [LARGE SCALE GENOMIC DNA]</scope>
    <source>
        <strain evidence="12 13">CFCC 12721</strain>
    </source>
</reference>